<dbReference type="AlphaFoldDB" id="A0A9Q3AFL8"/>
<dbReference type="GO" id="GO:0005524">
    <property type="term" value="F:ATP binding"/>
    <property type="evidence" value="ECO:0007669"/>
    <property type="project" value="UniProtKB-KW"/>
</dbReference>
<feature type="coiled-coil region" evidence="1">
    <location>
        <begin position="764"/>
        <end position="817"/>
    </location>
</feature>
<dbReference type="PANTHER" id="PTHR43581:SF4">
    <property type="entry name" value="ATP_GTP PHOSPHATASE"/>
    <property type="match status" value="1"/>
</dbReference>
<evidence type="ECO:0000313" key="3">
    <source>
        <dbReference type="EMBL" id="MBV6289053.1"/>
    </source>
</evidence>
<keyword evidence="1" id="KW-0175">Coiled coil</keyword>
<evidence type="ECO:0000313" key="4">
    <source>
        <dbReference type="Proteomes" id="UP001106592"/>
    </source>
</evidence>
<reference evidence="3" key="2">
    <citation type="journal article" date="2023" name="Plant Pathol.">
        <title>Dismantling and reorganizing Pseudomonas marginalis sensu#lato.</title>
        <authorList>
            <person name="Sawada H."/>
            <person name="Fujikawa T."/>
            <person name="Satou M."/>
        </authorList>
    </citation>
    <scope>NUCLEOTIDE SEQUENCE</scope>
    <source>
        <strain evidence="3">MAFF 301350</strain>
    </source>
</reference>
<dbReference type="GO" id="GO:0016887">
    <property type="term" value="F:ATP hydrolysis activity"/>
    <property type="evidence" value="ECO:0007669"/>
    <property type="project" value="InterPro"/>
</dbReference>
<keyword evidence="4" id="KW-1185">Reference proteome</keyword>
<name>A0A9Q3AFL8_9PSED</name>
<dbReference type="Proteomes" id="UP001106592">
    <property type="component" value="Unassembled WGS sequence"/>
</dbReference>
<dbReference type="PANTHER" id="PTHR43581">
    <property type="entry name" value="ATP/GTP PHOSPHATASE"/>
    <property type="match status" value="1"/>
</dbReference>
<keyword evidence="3" id="KW-0067">ATP-binding</keyword>
<evidence type="ECO:0000256" key="1">
    <source>
        <dbReference type="SAM" id="Coils"/>
    </source>
</evidence>
<dbReference type="InterPro" id="IPR051396">
    <property type="entry name" value="Bact_Antivir_Def_Nuclease"/>
</dbReference>
<organism evidence="3 4">
    <name type="scientific">Pseudomonas aegrilactucae</name>
    <dbReference type="NCBI Taxonomy" id="2854028"/>
    <lineage>
        <taxon>Bacteria</taxon>
        <taxon>Pseudomonadati</taxon>
        <taxon>Pseudomonadota</taxon>
        <taxon>Gammaproteobacteria</taxon>
        <taxon>Pseudomonadales</taxon>
        <taxon>Pseudomonadaceae</taxon>
        <taxon>Pseudomonas</taxon>
    </lineage>
</organism>
<reference evidence="3" key="1">
    <citation type="journal article" date="2022" name="Int. J. Syst. Evol. Microbiol.">
        <title>Pseudomonas aegrilactucae sp. nov. and Pseudomonas morbosilactucae sp. nov., pathogens causing bacterial rot of lettuce in Japan.</title>
        <authorList>
            <person name="Sawada H."/>
            <person name="Fujikawa T."/>
            <person name="Satou M."/>
        </authorList>
    </citation>
    <scope>NUCLEOTIDE SEQUENCE</scope>
    <source>
        <strain evidence="3">MAFF 301350</strain>
    </source>
</reference>
<keyword evidence="3" id="KW-0547">Nucleotide-binding</keyword>
<sequence length="819" mass="92149">MFDEKDFSAGKFWSLLKKRVASRERNDELQVDKALLQMLFIVALDRELISISSKRFPFKDLIHSKDDYEFDAQWRNIREEIISTMDLPRRTDFFAPVIDRLFFLEAFQAIDSELPRSPVEALRLFDYLFFASAAANLGASSRYLSMVARFSSILAGQTSRRVEAFALTGEFLSLSPSGTSTIRPEWPTAFIRSFKGWEFEFELRMEFLHANTKQLAEKSFNTIQLSRGDFVLINAPRKLANRASAGDRQPQIASAADTSIQMLEALLGRNHFLEGVVVVPGLDRTASKTELRRIREWLVESKMLVAVIDFPSGSRNVTVSHSAWVLRAHSNASRESVLMVDMRSLLSPNHRGGWIALAEFAARLVLTWENDHRPADWSSQEVTNTSDKRLHNIYTREFSEGYRDVPGLCALISRTEVLENHARLQAHDYLSTQSPRLWASGLDHTVVTELLAAKRQTREPIYVIGNNGAGKSLLLREIAELSVEQGCATIGVAFGFNDRFPHRSQKNKEDVFFRYEGSRGTGSTASLKKLALDMGKKIYDIHCDPHRLAAFSMGLELLDFRARRYLMPYAAESSVRDNHLMISSTVLLSDLASENIDLVQPNTLATMQPALGRMSARSEVTPFSELSSGEQQMLTLLVKIIVSATPNARILIDEPEISLHVSWQRLLPIMLSKMCEHFDCDMVIATHSPLLVTSALSASNHCFVAQDQQLIPLRIHDRGSVERVLFTGFGTHTENNRQVYERCAAIVSEAIKAVNAEDKNLQTVTRLEEELAVMQRTVDAATGQLRSSSLDSELDLIEKTREALDQLQALAQETGESGQ</sequence>
<dbReference type="InterPro" id="IPR003959">
    <property type="entry name" value="ATPase_AAA_core"/>
</dbReference>
<protein>
    <submittedName>
        <fullName evidence="3">ATP-binding protein</fullName>
    </submittedName>
</protein>
<accession>A0A9Q3AFL8</accession>
<evidence type="ECO:0000259" key="2">
    <source>
        <dbReference type="Pfam" id="PF13304"/>
    </source>
</evidence>
<gene>
    <name evidence="3" type="ORF">KUO17_18815</name>
</gene>
<proteinExistence type="predicted"/>
<dbReference type="Pfam" id="PF13304">
    <property type="entry name" value="AAA_21"/>
    <property type="match status" value="1"/>
</dbReference>
<feature type="domain" description="ATPase AAA-type core" evidence="2">
    <location>
        <begin position="621"/>
        <end position="692"/>
    </location>
</feature>
<comment type="caution">
    <text evidence="3">The sequence shown here is derived from an EMBL/GenBank/DDBJ whole genome shotgun (WGS) entry which is preliminary data.</text>
</comment>
<dbReference type="EMBL" id="JAHTBI010000069">
    <property type="protein sequence ID" value="MBV6289053.1"/>
    <property type="molecule type" value="Genomic_DNA"/>
</dbReference>
<dbReference type="RefSeq" id="WP_217977029.1">
    <property type="nucleotide sequence ID" value="NZ_JAHTBI010000069.1"/>
</dbReference>